<proteinExistence type="predicted"/>
<accession>A0A1H1IA44</accession>
<organism evidence="1 2">
    <name type="scientific">Natronobacterium texcoconense</name>
    <dbReference type="NCBI Taxonomy" id="1095778"/>
    <lineage>
        <taxon>Archaea</taxon>
        <taxon>Methanobacteriati</taxon>
        <taxon>Methanobacteriota</taxon>
        <taxon>Stenosarchaea group</taxon>
        <taxon>Halobacteria</taxon>
        <taxon>Halobacteriales</taxon>
        <taxon>Natrialbaceae</taxon>
        <taxon>Natronobacterium</taxon>
    </lineage>
</organism>
<keyword evidence="2" id="KW-1185">Reference proteome</keyword>
<reference evidence="2" key="1">
    <citation type="submission" date="2016-10" db="EMBL/GenBank/DDBJ databases">
        <authorList>
            <person name="Varghese N."/>
            <person name="Submissions S."/>
        </authorList>
    </citation>
    <scope>NUCLEOTIDE SEQUENCE [LARGE SCALE GENOMIC DNA]</scope>
    <source>
        <strain evidence="2">DSM 24767</strain>
    </source>
</reference>
<gene>
    <name evidence="1" type="ORF">SAMN04489842_3358</name>
</gene>
<protein>
    <submittedName>
        <fullName evidence="1">Uncharacterized protein</fullName>
    </submittedName>
</protein>
<dbReference type="STRING" id="1095778.SAMN04489842_3358"/>
<evidence type="ECO:0000313" key="2">
    <source>
        <dbReference type="Proteomes" id="UP000198848"/>
    </source>
</evidence>
<dbReference type="Proteomes" id="UP000198848">
    <property type="component" value="Unassembled WGS sequence"/>
</dbReference>
<dbReference type="AlphaFoldDB" id="A0A1H1IA44"/>
<dbReference type="EMBL" id="FNLC01000004">
    <property type="protein sequence ID" value="SDR34605.1"/>
    <property type="molecule type" value="Genomic_DNA"/>
</dbReference>
<dbReference type="OrthoDB" id="210908at2157"/>
<dbReference type="RefSeq" id="WP_090384309.1">
    <property type="nucleotide sequence ID" value="NZ_FNLC01000004.1"/>
</dbReference>
<dbReference type="Pfam" id="PF26477">
    <property type="entry name" value="DUF8150"/>
    <property type="match status" value="1"/>
</dbReference>
<name>A0A1H1IA44_NATTX</name>
<sequence>MSDSEKFERLAAKHERIDEERLAAVTDWVDYITENPPEVWGPQQNAVVDSQLESAQQTGLSAEHEQRVRDVARQLKAEQTDRD</sequence>
<evidence type="ECO:0000313" key="1">
    <source>
        <dbReference type="EMBL" id="SDR34605.1"/>
    </source>
</evidence>
<dbReference type="InterPro" id="IPR058463">
    <property type="entry name" value="DUF8150"/>
</dbReference>